<dbReference type="STRING" id="454171.CP488_01172"/>
<dbReference type="eggNOG" id="COG0272">
    <property type="taxonomic scope" value="Bacteria"/>
</dbReference>
<name>S0EXT5_CHTCT</name>
<proteinExistence type="predicted"/>
<dbReference type="RefSeq" id="WP_016484205.1">
    <property type="nucleotide sequence ID" value="NC_021487.1"/>
</dbReference>
<protein>
    <recommendedName>
        <fullName evidence="3">Helix-hairpin-helix domain</fullName>
    </recommendedName>
</protein>
<dbReference type="KEGG" id="ccz:CCALI_02916"/>
<dbReference type="EMBL" id="HF951689">
    <property type="protein sequence ID" value="CCW36701.1"/>
    <property type="molecule type" value="Genomic_DNA"/>
</dbReference>
<dbReference type="InterPro" id="IPR010994">
    <property type="entry name" value="RuvA_2-like"/>
</dbReference>
<reference evidence="2" key="1">
    <citation type="submission" date="2013-03" db="EMBL/GenBank/DDBJ databases">
        <title>Genome sequence of Chthonomonas calidirosea, the first sequenced genome from the Armatimonadetes phylum (formally candidate division OP10).</title>
        <authorList>
            <person name="Lee K.C.Y."/>
            <person name="Morgan X.C."/>
            <person name="Dunfield P.F."/>
            <person name="Tamas I."/>
            <person name="Houghton K.M."/>
            <person name="Vyssotski M."/>
            <person name="Ryan J.L.J."/>
            <person name="Lagutin K."/>
            <person name="McDonald I.R."/>
            <person name="Stott M.B."/>
        </authorList>
    </citation>
    <scope>NUCLEOTIDE SEQUENCE [LARGE SCALE GENOMIC DNA]</scope>
    <source>
        <strain evidence="2">DSM 23976 / ICMP 18418 / T49</strain>
    </source>
</reference>
<gene>
    <name evidence="1" type="ORF">CCALI_02916</name>
</gene>
<dbReference type="OrthoDB" id="9790239at2"/>
<dbReference type="HOGENOM" id="CLU_1248813_0_0_0"/>
<keyword evidence="2" id="KW-1185">Reference proteome</keyword>
<dbReference type="PATRIC" id="fig|1303518.3.peg.3021"/>
<dbReference type="InParanoid" id="S0EXT5"/>
<organism evidence="1 2">
    <name type="scientific">Chthonomonas calidirosea (strain DSM 23976 / ICMP 18418 / T49)</name>
    <dbReference type="NCBI Taxonomy" id="1303518"/>
    <lineage>
        <taxon>Bacteria</taxon>
        <taxon>Bacillati</taxon>
        <taxon>Armatimonadota</taxon>
        <taxon>Chthonomonadia</taxon>
        <taxon>Chthonomonadales</taxon>
        <taxon>Chthonomonadaceae</taxon>
        <taxon>Chthonomonas</taxon>
    </lineage>
</organism>
<dbReference type="Pfam" id="PF14520">
    <property type="entry name" value="HHH_5"/>
    <property type="match status" value="1"/>
</dbReference>
<dbReference type="AlphaFoldDB" id="S0EXT5"/>
<evidence type="ECO:0000313" key="1">
    <source>
        <dbReference type="EMBL" id="CCW36701.1"/>
    </source>
</evidence>
<evidence type="ECO:0008006" key="3">
    <source>
        <dbReference type="Google" id="ProtNLM"/>
    </source>
</evidence>
<dbReference type="Gene3D" id="1.10.150.20">
    <property type="entry name" value="5' to 3' exonuclease, C-terminal subdomain"/>
    <property type="match status" value="1"/>
</dbReference>
<dbReference type="Proteomes" id="UP000014227">
    <property type="component" value="Chromosome I"/>
</dbReference>
<dbReference type="SUPFAM" id="SSF47781">
    <property type="entry name" value="RuvA domain 2-like"/>
    <property type="match status" value="1"/>
</dbReference>
<sequence>MSRQKPPTEQTATSPPFDLHRIPGLGPIRVRALQKAGFDSLAALQHSSEESLAAIPGIGPIKARQIKNYVEQFPPVALGTTEPTVASPFADLSWLRVVSLPRQATPLQRAAREVFREIVAILLSSAALSYRRRLLHALLHLLQGCALLLQQAPLETPPEDDTKLQQLQSLCSLLQRTLADAVTQSSRLGMDNKAQARLARQLRKIAKDLGFESASQRGQKR</sequence>
<accession>S0EXT5</accession>
<evidence type="ECO:0000313" key="2">
    <source>
        <dbReference type="Proteomes" id="UP000014227"/>
    </source>
</evidence>